<gene>
    <name evidence="4" type="ORF">HK105_200855</name>
</gene>
<dbReference type="Proteomes" id="UP001527925">
    <property type="component" value="Unassembled WGS sequence"/>
</dbReference>
<comment type="caution">
    <text evidence="4">The sequence shown here is derived from an EMBL/GenBank/DDBJ whole genome shotgun (WGS) entry which is preliminary data.</text>
</comment>
<accession>A0ABR4NI72</accession>
<dbReference type="InterPro" id="IPR026224">
    <property type="entry name" value="DPCD"/>
</dbReference>
<comment type="similarity">
    <text evidence="1">Belongs to the DPCD family.</text>
</comment>
<dbReference type="EMBL" id="JADGIZ020000003">
    <property type="protein sequence ID" value="KAL2919212.1"/>
    <property type="molecule type" value="Genomic_DNA"/>
</dbReference>
<sequence>MLRQRPADTTKREAGSEPKAASVAAGKPTQANSRQQPQPQQQQNQQNQNQPTRTAMLQNGRKRIHATYPDGRECIEEFCARTDDLLLRKWRKKTALGAWGEWEYEVGEPPRLVVAAGGRASSGGSGLSGAGSGPSLAASDVLLAESATNPVVVRKDTRSHFVWRIRNLPWPKSTYSVSLDESASRIVVRTSNRKYFVRLAVADMERAGLPLQDTSLAFDWGSNTLVVMYAKPAKMLEIEQRYREERQRMLTGSGEAPPKEGDVQCNPS</sequence>
<evidence type="ECO:0000313" key="4">
    <source>
        <dbReference type="EMBL" id="KAL2919212.1"/>
    </source>
</evidence>
<keyword evidence="5" id="KW-1185">Reference proteome</keyword>
<dbReference type="PANTHER" id="PTHR31921:SF1">
    <property type="entry name" value="PROTEIN DPCD"/>
    <property type="match status" value="1"/>
</dbReference>
<protein>
    <recommendedName>
        <fullName evidence="2">Protein DPCD</fullName>
    </recommendedName>
</protein>
<evidence type="ECO:0000256" key="2">
    <source>
        <dbReference type="ARBA" id="ARBA00020330"/>
    </source>
</evidence>
<reference evidence="4 5" key="1">
    <citation type="submission" date="2023-09" db="EMBL/GenBank/DDBJ databases">
        <title>Pangenome analysis of Batrachochytrium dendrobatidis and related Chytrids.</title>
        <authorList>
            <person name="Yacoub M.N."/>
            <person name="Stajich J.E."/>
            <person name="James T.Y."/>
        </authorList>
    </citation>
    <scope>NUCLEOTIDE SEQUENCE [LARGE SCALE GENOMIC DNA]</scope>
    <source>
        <strain evidence="4 5">JEL0888</strain>
    </source>
</reference>
<proteinExistence type="inferred from homology"/>
<evidence type="ECO:0000313" key="5">
    <source>
        <dbReference type="Proteomes" id="UP001527925"/>
    </source>
</evidence>
<organism evidence="4 5">
    <name type="scientific">Polyrhizophydium stewartii</name>
    <dbReference type="NCBI Taxonomy" id="2732419"/>
    <lineage>
        <taxon>Eukaryota</taxon>
        <taxon>Fungi</taxon>
        <taxon>Fungi incertae sedis</taxon>
        <taxon>Chytridiomycota</taxon>
        <taxon>Chytridiomycota incertae sedis</taxon>
        <taxon>Chytridiomycetes</taxon>
        <taxon>Rhizophydiales</taxon>
        <taxon>Rhizophydiales incertae sedis</taxon>
        <taxon>Polyrhizophydium</taxon>
    </lineage>
</organism>
<feature type="region of interest" description="Disordered" evidence="3">
    <location>
        <begin position="246"/>
        <end position="268"/>
    </location>
</feature>
<evidence type="ECO:0000256" key="3">
    <source>
        <dbReference type="SAM" id="MobiDB-lite"/>
    </source>
</evidence>
<dbReference type="PRINTS" id="PR02065">
    <property type="entry name" value="PROTEINDPCD"/>
</dbReference>
<name>A0ABR4NI72_9FUNG</name>
<feature type="compositionally biased region" description="Low complexity" evidence="3">
    <location>
        <begin position="35"/>
        <end position="51"/>
    </location>
</feature>
<feature type="region of interest" description="Disordered" evidence="3">
    <location>
        <begin position="1"/>
        <end position="51"/>
    </location>
</feature>
<dbReference type="PANTHER" id="PTHR31921">
    <property type="entry name" value="PROTEIN DPCD"/>
    <property type="match status" value="1"/>
</dbReference>
<evidence type="ECO:0000256" key="1">
    <source>
        <dbReference type="ARBA" id="ARBA00010597"/>
    </source>
</evidence>
<dbReference type="Pfam" id="PF14913">
    <property type="entry name" value="DPCD"/>
    <property type="match status" value="1"/>
</dbReference>
<feature type="compositionally biased region" description="Basic and acidic residues" evidence="3">
    <location>
        <begin position="1"/>
        <end position="16"/>
    </location>
</feature>